<organism evidence="1">
    <name type="scientific">Thermogladius calderae</name>
    <dbReference type="NCBI Taxonomy" id="1200300"/>
    <lineage>
        <taxon>Archaea</taxon>
        <taxon>Thermoproteota</taxon>
        <taxon>Thermoprotei</taxon>
        <taxon>Desulfurococcales</taxon>
        <taxon>Desulfurococcaceae</taxon>
        <taxon>Thermogladius</taxon>
    </lineage>
</organism>
<dbReference type="SUPFAM" id="SSF64182">
    <property type="entry name" value="DHH phosphoesterases"/>
    <property type="match status" value="1"/>
</dbReference>
<dbReference type="EMBL" id="DRYK01000030">
    <property type="protein sequence ID" value="HHP67612.1"/>
    <property type="molecule type" value="Genomic_DNA"/>
</dbReference>
<dbReference type="GO" id="GO:0016787">
    <property type="term" value="F:hydrolase activity"/>
    <property type="evidence" value="ECO:0007669"/>
    <property type="project" value="UniProtKB-KW"/>
</dbReference>
<protein>
    <submittedName>
        <fullName evidence="1">Phosphohydrolase</fullName>
    </submittedName>
</protein>
<dbReference type="PANTHER" id="PTHR42146">
    <property type="entry name" value="3',5'-CYCLIC-NUCLEOTIDE PHOSPHODIESTERASE"/>
    <property type="match status" value="1"/>
</dbReference>
<evidence type="ECO:0000313" key="1">
    <source>
        <dbReference type="EMBL" id="HHP67612.1"/>
    </source>
</evidence>
<comment type="caution">
    <text evidence="1">The sequence shown here is derived from an EMBL/GenBank/DDBJ whole genome shotgun (WGS) entry which is preliminary data.</text>
</comment>
<dbReference type="PANTHER" id="PTHR42146:SF1">
    <property type="entry name" value="OLIGORIBONUCLEASE NRNB"/>
    <property type="match status" value="1"/>
</dbReference>
<proteinExistence type="predicted"/>
<dbReference type="AlphaFoldDB" id="A0A7J3XY24"/>
<name>A0A7J3XY24_9CREN</name>
<dbReference type="Gene3D" id="3.10.310.30">
    <property type="match status" value="1"/>
</dbReference>
<reference evidence="1" key="1">
    <citation type="journal article" date="2020" name="mSystems">
        <title>Genome- and Community-Level Interaction Insights into Carbon Utilization and Element Cycling Functions of Hydrothermarchaeota in Hydrothermal Sediment.</title>
        <authorList>
            <person name="Zhou Z."/>
            <person name="Liu Y."/>
            <person name="Xu W."/>
            <person name="Pan J."/>
            <person name="Luo Z.H."/>
            <person name="Li M."/>
        </authorList>
    </citation>
    <scope>NUCLEOTIDE SEQUENCE [LARGE SCALE GENOMIC DNA]</scope>
    <source>
        <strain evidence="1">SpSt-110</strain>
    </source>
</reference>
<gene>
    <name evidence="1" type="ORF">ENM60_02305</name>
</gene>
<dbReference type="InterPro" id="IPR052968">
    <property type="entry name" value="Nucleotide_metab_enz"/>
</dbReference>
<sequence>MISLIHKSQRCAGVTRLTITHWDIDGLAAAVFMYFKLKPANQILSSVTSLPNYLLESVRQAPYSREVWVADLNPQPSSVKVIKAFLEEARRRKIRVYWFDHHEWDTRVYRELAGFDDVLTYLVDPNYTAADLVASRLDLRGDKFVDELVKLSYDDDFFQNKYDLTVMWRRVLRWGGWDVRYKALESFKRRDLAPAWMLEFYKREVSIVYENLIREAIARMDVIDHGGFRVIVFPDVDPRVHPGEVVYVSERNGLRAHVYIVRYPRGVSLRSDYIDVSSIARDMGGGGHSRAAGIPGDVSLRTLLGKLFEKIDELKNVSVPGSMVI</sequence>
<keyword evidence="1" id="KW-0378">Hydrolase</keyword>
<accession>A0A7J3XY24</accession>
<dbReference type="InterPro" id="IPR038763">
    <property type="entry name" value="DHH_sf"/>
</dbReference>